<organism evidence="6 7">
    <name type="scientific">Falsiroseomonas algicola</name>
    <dbReference type="NCBI Taxonomy" id="2716930"/>
    <lineage>
        <taxon>Bacteria</taxon>
        <taxon>Pseudomonadati</taxon>
        <taxon>Pseudomonadota</taxon>
        <taxon>Alphaproteobacteria</taxon>
        <taxon>Acetobacterales</taxon>
        <taxon>Roseomonadaceae</taxon>
        <taxon>Falsiroseomonas</taxon>
    </lineage>
</organism>
<accession>A0A6M1LQH1</accession>
<reference evidence="6 7" key="1">
    <citation type="submission" date="2020-03" db="EMBL/GenBank/DDBJ databases">
        <title>Roseomonas stagni sp. nov., isolated from pond water in Japan.</title>
        <authorList>
            <person name="Furuhata K."/>
            <person name="Miyamoto H."/>
            <person name="Goto K."/>
        </authorList>
    </citation>
    <scope>NUCLEOTIDE SEQUENCE [LARGE SCALE GENOMIC DNA]</scope>
    <source>
        <strain evidence="6 7">PeD5</strain>
    </source>
</reference>
<dbReference type="Proteomes" id="UP000475385">
    <property type="component" value="Unassembled WGS sequence"/>
</dbReference>
<evidence type="ECO:0000256" key="2">
    <source>
        <dbReference type="ARBA" id="ARBA00022989"/>
    </source>
</evidence>
<comment type="caution">
    <text evidence="6">The sequence shown here is derived from an EMBL/GenBank/DDBJ whole genome shotgun (WGS) entry which is preliminary data.</text>
</comment>
<evidence type="ECO:0000259" key="5">
    <source>
        <dbReference type="PROSITE" id="PS50850"/>
    </source>
</evidence>
<dbReference type="InterPro" id="IPR052952">
    <property type="entry name" value="MFS-Transporter"/>
</dbReference>
<keyword evidence="2 4" id="KW-1133">Transmembrane helix</keyword>
<dbReference type="Gene3D" id="1.20.1250.20">
    <property type="entry name" value="MFS general substrate transporter like domains"/>
    <property type="match status" value="2"/>
</dbReference>
<feature type="transmembrane region" description="Helical" evidence="4">
    <location>
        <begin position="285"/>
        <end position="305"/>
    </location>
</feature>
<dbReference type="AlphaFoldDB" id="A0A6M1LQH1"/>
<feature type="transmembrane region" description="Helical" evidence="4">
    <location>
        <begin position="158"/>
        <end position="178"/>
    </location>
</feature>
<evidence type="ECO:0000256" key="4">
    <source>
        <dbReference type="SAM" id="Phobius"/>
    </source>
</evidence>
<feature type="transmembrane region" description="Helical" evidence="4">
    <location>
        <begin position="45"/>
        <end position="68"/>
    </location>
</feature>
<dbReference type="RefSeq" id="WP_164696335.1">
    <property type="nucleotide sequence ID" value="NZ_JAAIKB010000009.1"/>
</dbReference>
<evidence type="ECO:0000313" key="7">
    <source>
        <dbReference type="Proteomes" id="UP000475385"/>
    </source>
</evidence>
<feature type="transmembrane region" description="Helical" evidence="4">
    <location>
        <begin position="311"/>
        <end position="332"/>
    </location>
</feature>
<feature type="domain" description="Major facilitator superfamily (MFS) profile" evidence="5">
    <location>
        <begin position="1"/>
        <end position="403"/>
    </location>
</feature>
<dbReference type="PROSITE" id="PS50850">
    <property type="entry name" value="MFS"/>
    <property type="match status" value="1"/>
</dbReference>
<dbReference type="SUPFAM" id="SSF103473">
    <property type="entry name" value="MFS general substrate transporter"/>
    <property type="match status" value="1"/>
</dbReference>
<feature type="transmembrane region" description="Helical" evidence="4">
    <location>
        <begin position="80"/>
        <end position="107"/>
    </location>
</feature>
<proteinExistence type="predicted"/>
<dbReference type="InterPro" id="IPR020846">
    <property type="entry name" value="MFS_dom"/>
</dbReference>
<gene>
    <name evidence="6" type="ORF">G3576_20640</name>
</gene>
<feature type="transmembrane region" description="Helical" evidence="4">
    <location>
        <begin position="252"/>
        <end position="273"/>
    </location>
</feature>
<dbReference type="InterPro" id="IPR036259">
    <property type="entry name" value="MFS_trans_sf"/>
</dbReference>
<keyword evidence="7" id="KW-1185">Reference proteome</keyword>
<dbReference type="PANTHER" id="PTHR23527">
    <property type="entry name" value="BLL3282 PROTEIN"/>
    <property type="match status" value="1"/>
</dbReference>
<keyword evidence="1 4" id="KW-0812">Transmembrane</keyword>
<protein>
    <submittedName>
        <fullName evidence="6">MFS transporter</fullName>
    </submittedName>
</protein>
<sequence length="405" mass="41014">MGIPAWIAALSATLLMQTVASFLTQSLPVVAPLITASAGLPPEAIGNLAALVALGTVLFLLLGGPFLARFGPVRTLQAGAAISAIAMLVAAQGSAAALVLASLLLGIGYGPSPPAGSRILAATAPPGHRTLIFSVKQAGAPLGGALAGLATAPIAAQFGWVAALLATIAVALLAAAIIQPLERTLDVERDPTQRLTILTLFRRSTWMAPLAALGLHGALPPLTVLAMSFATLQGCLFTFTVTWLTVDHGIGLVQAGTAFACMQGAGVVARIVLGWLADRTGQPSLNLLVQAGVACAAGIAFALMPGSSPTWLIYLLSGLAGFVAASWNGIYMSEVARLVQPAQVAAATSGSTLFTFLGYLAAPIFFALMVSLTGSWTLAFLLAAGQLGVVGLGAAVLLRRAIRRG</sequence>
<keyword evidence="3 4" id="KW-0472">Membrane</keyword>
<dbReference type="Pfam" id="PF07690">
    <property type="entry name" value="MFS_1"/>
    <property type="match status" value="1"/>
</dbReference>
<feature type="transmembrane region" description="Helical" evidence="4">
    <location>
        <begin position="210"/>
        <end position="232"/>
    </location>
</feature>
<feature type="transmembrane region" description="Helical" evidence="4">
    <location>
        <begin position="376"/>
        <end position="398"/>
    </location>
</feature>
<dbReference type="InterPro" id="IPR011701">
    <property type="entry name" value="MFS"/>
</dbReference>
<dbReference type="EMBL" id="JAAIKB010000009">
    <property type="protein sequence ID" value="NGM22437.1"/>
    <property type="molecule type" value="Genomic_DNA"/>
</dbReference>
<evidence type="ECO:0000256" key="1">
    <source>
        <dbReference type="ARBA" id="ARBA00022692"/>
    </source>
</evidence>
<evidence type="ECO:0000256" key="3">
    <source>
        <dbReference type="ARBA" id="ARBA00023136"/>
    </source>
</evidence>
<feature type="transmembrane region" description="Helical" evidence="4">
    <location>
        <begin position="344"/>
        <end position="370"/>
    </location>
</feature>
<name>A0A6M1LQH1_9PROT</name>
<dbReference type="GO" id="GO:0022857">
    <property type="term" value="F:transmembrane transporter activity"/>
    <property type="evidence" value="ECO:0007669"/>
    <property type="project" value="InterPro"/>
</dbReference>
<evidence type="ECO:0000313" key="6">
    <source>
        <dbReference type="EMBL" id="NGM22437.1"/>
    </source>
</evidence>
<dbReference type="PANTHER" id="PTHR23527:SF1">
    <property type="entry name" value="BLL3282 PROTEIN"/>
    <property type="match status" value="1"/>
</dbReference>